<sequence>MGDSAQRNRRDFASEVARRREAAEREQEQRRESILREREERQQRLEKRREEERREKERRNQEREFRRQKVILDRRYAQLEKEEARKQAILAKTHAKASRVAAVQRPKPIYAFGSSTPRELSFLERLPAEQKIYDRRLTPTCGPTPPPASPVTTPVRRRGDMSRSMYHGPNRNRTATANSTLCVASATRSAPHPPSSMTQSMYVASKTLSATPKARPSRRAPPPPVVTVKSSPKPPIPTSARSRRSEQSSPSKSPPAEVKKPPPIRPPKAFLEKKAEESEQKETTPERPPQEQMSPEPEMVASPIPVVEVTSEEPLEEEQNLINFEKERENEPSEEGEIPPVVSIIDEVLESEAAEAPLPKEPVEDHSEQPMEVDVEVVSSERMATSDSSEAATPDSEPEEPKTEPILSKKDEVFQNGEVTVVVEKTFEGSGSESGAAECASATRVAESMSASVSASDLTNSNEKMTASVSAVSLQLEKERQERAQRMARVNELLAKTRNGSKLTTAFSNGNGAPVTEGALQAEDVSTNGASAESKQTPVNGETTTTVENQQNGFASAKAPTPPLILNQKPILDGISLSSSTARALQKLQLMRNGGAGATPPKKEPVSLADELTQLNVMLPGTPDHYPPEDPHVRAVTQS</sequence>
<feature type="region of interest" description="Disordered" evidence="1">
    <location>
        <begin position="136"/>
        <end position="156"/>
    </location>
</feature>
<feature type="region of interest" description="Disordered" evidence="1">
    <location>
        <begin position="1"/>
        <end position="67"/>
    </location>
</feature>
<keyword evidence="2" id="KW-1185">Reference proteome</keyword>
<feature type="compositionally biased region" description="Acidic residues" evidence="1">
    <location>
        <begin position="310"/>
        <end position="319"/>
    </location>
</feature>
<feature type="compositionally biased region" description="Basic and acidic residues" evidence="1">
    <location>
        <begin position="399"/>
        <end position="412"/>
    </location>
</feature>
<feature type="compositionally biased region" description="Low complexity" evidence="1">
    <location>
        <begin position="290"/>
        <end position="299"/>
    </location>
</feature>
<feature type="compositionally biased region" description="Polar residues" evidence="1">
    <location>
        <begin position="382"/>
        <end position="391"/>
    </location>
</feature>
<reference evidence="3" key="1">
    <citation type="submission" date="2016-11" db="UniProtKB">
        <authorList>
            <consortium name="WormBaseParasite"/>
        </authorList>
    </citation>
    <scope>IDENTIFICATION</scope>
</reference>
<name>A0A1I7Y7P3_9BILA</name>
<protein>
    <submittedName>
        <fullName evidence="3">Microtubule-associated protein</fullName>
    </submittedName>
</protein>
<feature type="compositionally biased region" description="Polar residues" evidence="1">
    <location>
        <begin position="195"/>
        <end position="208"/>
    </location>
</feature>
<feature type="compositionally biased region" description="Basic and acidic residues" evidence="1">
    <location>
        <begin position="270"/>
        <end position="289"/>
    </location>
</feature>
<dbReference type="WBParaSite" id="L893_g13311.t1">
    <property type="protein sequence ID" value="L893_g13311.t1"/>
    <property type="gene ID" value="L893_g13311"/>
</dbReference>
<feature type="region of interest" description="Disordered" evidence="1">
    <location>
        <begin position="523"/>
        <end position="544"/>
    </location>
</feature>
<organism evidence="2 3">
    <name type="scientific">Steinernema glaseri</name>
    <dbReference type="NCBI Taxonomy" id="37863"/>
    <lineage>
        <taxon>Eukaryota</taxon>
        <taxon>Metazoa</taxon>
        <taxon>Ecdysozoa</taxon>
        <taxon>Nematoda</taxon>
        <taxon>Chromadorea</taxon>
        <taxon>Rhabditida</taxon>
        <taxon>Tylenchina</taxon>
        <taxon>Panagrolaimomorpha</taxon>
        <taxon>Strongyloidoidea</taxon>
        <taxon>Steinernematidae</taxon>
        <taxon>Steinernema</taxon>
    </lineage>
</organism>
<proteinExistence type="predicted"/>
<evidence type="ECO:0000313" key="2">
    <source>
        <dbReference type="Proteomes" id="UP000095287"/>
    </source>
</evidence>
<dbReference type="AlphaFoldDB" id="A0A1I7Y7P3"/>
<evidence type="ECO:0000313" key="3">
    <source>
        <dbReference type="WBParaSite" id="L893_g13311.t1"/>
    </source>
</evidence>
<dbReference type="Proteomes" id="UP000095287">
    <property type="component" value="Unplaced"/>
</dbReference>
<accession>A0A1I7Y7P3</accession>
<evidence type="ECO:0000256" key="1">
    <source>
        <dbReference type="SAM" id="MobiDB-lite"/>
    </source>
</evidence>
<feature type="compositionally biased region" description="Polar residues" evidence="1">
    <location>
        <begin position="524"/>
        <end position="544"/>
    </location>
</feature>
<feature type="region of interest" description="Disordered" evidence="1">
    <location>
        <begin position="185"/>
        <end position="412"/>
    </location>
</feature>